<protein>
    <submittedName>
        <fullName evidence="1">Uncharacterized protein</fullName>
    </submittedName>
</protein>
<sequence length="113" mass="12848">MKLSDLEAAIELIDAYREGAFGVDEAVSDQQLELLRLLRADLLPRNPELDDDMASLAPRLADEDTRWNRAAMEAFDAIYSLRSEGREQEANMRQQSFLRACPSAWYRDVVEAA</sequence>
<accession>A0ABY6AUG0</accession>
<gene>
    <name evidence="1" type="ORF">N4261_17705</name>
</gene>
<organism evidence="1 2">
    <name type="scientific">Roseateles amylovorans</name>
    <dbReference type="NCBI Taxonomy" id="2978473"/>
    <lineage>
        <taxon>Bacteria</taxon>
        <taxon>Pseudomonadati</taxon>
        <taxon>Pseudomonadota</taxon>
        <taxon>Betaproteobacteria</taxon>
        <taxon>Burkholderiales</taxon>
        <taxon>Sphaerotilaceae</taxon>
        <taxon>Roseateles</taxon>
    </lineage>
</organism>
<evidence type="ECO:0000313" key="1">
    <source>
        <dbReference type="EMBL" id="UXH76856.1"/>
    </source>
</evidence>
<dbReference type="Proteomes" id="UP001064933">
    <property type="component" value="Chromosome"/>
</dbReference>
<dbReference type="RefSeq" id="WP_261756597.1">
    <property type="nucleotide sequence ID" value="NZ_CP104562.2"/>
</dbReference>
<proteinExistence type="predicted"/>
<name>A0ABY6AUG0_9BURK</name>
<reference evidence="1" key="1">
    <citation type="submission" date="2022-10" db="EMBL/GenBank/DDBJ databases">
        <title>Characterization and whole genome sequencing of a new Roseateles species, isolated from fresh water.</title>
        <authorList>
            <person name="Guliayeva D.Y."/>
            <person name="Akhremchuk A.E."/>
            <person name="Sikolenko M.A."/>
            <person name="Valentovich L.N."/>
            <person name="Sidarenka A.V."/>
        </authorList>
    </citation>
    <scope>NUCLEOTIDE SEQUENCE</scope>
    <source>
        <strain evidence="1">BIM B-1768</strain>
    </source>
</reference>
<evidence type="ECO:0000313" key="2">
    <source>
        <dbReference type="Proteomes" id="UP001064933"/>
    </source>
</evidence>
<dbReference type="EMBL" id="CP104562">
    <property type="protein sequence ID" value="UXH76856.1"/>
    <property type="molecule type" value="Genomic_DNA"/>
</dbReference>
<keyword evidence="2" id="KW-1185">Reference proteome</keyword>